<gene>
    <name evidence="1" type="ORF">SDC9_166872</name>
</gene>
<evidence type="ECO:0000313" key="1">
    <source>
        <dbReference type="EMBL" id="MPN19501.1"/>
    </source>
</evidence>
<sequence>MTATGNDLLKIGARVRQTISVIIFDARKFFDNDLDWITWIDESFAPANRSERCHMVDCGRLLTSLRDCEACDMSQHYRAVFGLESHKILSLCRIQRHRSLAEVPAFLSHTPQYRTMSRQDFRKAVAAWLGEQPDAASDQPLLPGFDDALDTFAGVDSHALRKAVADPETAQRSLRAGLGLFGAAISYELEQSAPDVMTLQTIRAALIAEAQKIENRLAEFGE</sequence>
<proteinExistence type="predicted"/>
<protein>
    <submittedName>
        <fullName evidence="1">Uncharacterized protein</fullName>
    </submittedName>
</protein>
<reference evidence="1" key="1">
    <citation type="submission" date="2019-08" db="EMBL/GenBank/DDBJ databases">
        <authorList>
            <person name="Kucharzyk K."/>
            <person name="Murdoch R.W."/>
            <person name="Higgins S."/>
            <person name="Loffler F."/>
        </authorList>
    </citation>
    <scope>NUCLEOTIDE SEQUENCE</scope>
</reference>
<accession>A0A645FY67</accession>
<dbReference type="EMBL" id="VSSQ01067065">
    <property type="protein sequence ID" value="MPN19501.1"/>
    <property type="molecule type" value="Genomic_DNA"/>
</dbReference>
<comment type="caution">
    <text evidence="1">The sequence shown here is derived from an EMBL/GenBank/DDBJ whole genome shotgun (WGS) entry which is preliminary data.</text>
</comment>
<organism evidence="1">
    <name type="scientific">bioreactor metagenome</name>
    <dbReference type="NCBI Taxonomy" id="1076179"/>
    <lineage>
        <taxon>unclassified sequences</taxon>
        <taxon>metagenomes</taxon>
        <taxon>ecological metagenomes</taxon>
    </lineage>
</organism>
<name>A0A645FY67_9ZZZZ</name>
<dbReference type="AlphaFoldDB" id="A0A645FY67"/>